<organism evidence="1 2">
    <name type="scientific">Listeria monocytogenes serotype 4a (strain M7)</name>
    <dbReference type="NCBI Taxonomy" id="1030009"/>
    <lineage>
        <taxon>Bacteria</taxon>
        <taxon>Bacillati</taxon>
        <taxon>Bacillota</taxon>
        <taxon>Bacilli</taxon>
        <taxon>Bacillales</taxon>
        <taxon>Listeriaceae</taxon>
        <taxon>Listeria</taxon>
    </lineage>
</organism>
<reference evidence="1 2" key="1">
    <citation type="journal article" date="2011" name="J. Bacteriol.">
        <title>Genome sequence of the nonpathogenic Listeria monocytogenes serovar 4a strain M7.</title>
        <authorList>
            <person name="Chen J."/>
            <person name="Xia Y."/>
            <person name="Cheng C."/>
            <person name="Fang C."/>
            <person name="Shan Y."/>
            <person name="Jin G."/>
            <person name="Fang W."/>
        </authorList>
    </citation>
    <scope>NUCLEOTIDE SEQUENCE [LARGE SCALE GENOMIC DNA]</scope>
    <source>
        <strain evidence="1 2">M7</strain>
    </source>
</reference>
<sequence length="74" mass="8319">MVGERQKLINTIYQQLAPVKVHSSGYANTISEKILNASIAELNAILADVIAYQLDYDLKMQKHAPRRSGGQDYR</sequence>
<dbReference type="HOGENOM" id="CLU_2650110_0_0_9"/>
<dbReference type="KEGG" id="lmq:LMM7_0079"/>
<dbReference type="Proteomes" id="UP000000486">
    <property type="component" value="Chromosome"/>
</dbReference>
<evidence type="ECO:0000313" key="2">
    <source>
        <dbReference type="Proteomes" id="UP000000486"/>
    </source>
</evidence>
<proteinExistence type="predicted"/>
<dbReference type="AlphaFoldDB" id="A0A0E0USZ1"/>
<evidence type="ECO:0000313" key="1">
    <source>
        <dbReference type="EMBL" id="AEH91085.1"/>
    </source>
</evidence>
<accession>A0A0E0USZ1</accession>
<dbReference type="RefSeq" id="WP_012582188.1">
    <property type="nucleotide sequence ID" value="NC_017537.1"/>
</dbReference>
<gene>
    <name evidence="1" type="ordered locus">LMM7_0079</name>
</gene>
<dbReference type="EMBL" id="CP002816">
    <property type="protein sequence ID" value="AEH91085.1"/>
    <property type="molecule type" value="Genomic_DNA"/>
</dbReference>
<dbReference type="PATRIC" id="fig|1030009.3.peg.78"/>
<protein>
    <submittedName>
        <fullName evidence="1">Uncharacterized protein</fullName>
    </submittedName>
</protein>
<name>A0A0E0USZ1_LISMM</name>